<gene>
    <name evidence="2" type="ORF">C7H19_18135</name>
</gene>
<accession>A0A2T1LU10</accession>
<reference evidence="2 3" key="2">
    <citation type="submission" date="2018-03" db="EMBL/GenBank/DDBJ databases">
        <authorList>
            <person name="Keele B.F."/>
        </authorList>
    </citation>
    <scope>NUCLEOTIDE SEQUENCE [LARGE SCALE GENOMIC DNA]</scope>
    <source>
        <strain evidence="2 3">CCALA 016</strain>
    </source>
</reference>
<dbReference type="RefSeq" id="WP_106458335.1">
    <property type="nucleotide sequence ID" value="NZ_PXOH01000024.1"/>
</dbReference>
<sequence length="828" mass="95352">MPDPITLYPLSMLGTAGINAYSAQRNRESAEIQNALNREHSEKLSRLNREHAEKIQVAQMQLSMLQLDKTHDLQRELAEYNANNAKEIAKFNAKNAMKLEAFRQSVTIALNQQNIDFQKWRFEQEKQLQYEILQLQQAFQREYLQTQHQNALEQIRERIRSDRSPIINLAADLLENSFTYGAMPLKVLPAPPVLDFDPNTSVPNNTGWESFLAEEIRQFLHQGYLNNERCPVQLVDKGWSTKRQGGGSALESLYSQLKAIPILVLESEIIGVDELNFRLGFWPGGNVPRTESTILSGHSFHELLCESAKRNALAWQEIRQKLEALGKSEEFIQKMGEINDENLRIYERELAEKEDLEKQGIDTSKFSLGKSFRIDKQDYKNFYQFLAVWHCLTIGFLADILFFSRSWENTPLLPTLFPYLLNKYKNHPLLPPEFWQKTISDLVKAYGEIYDSLSSNCSRVMPEIRMRFALSLAELPNEYQYLALEQANKAVSDWLQSNNVPSDQVFDVNNDEDCQLLKRIIYQEDRSFLESLRQFLDKVENRGTIDANQITRINGLLVGYKFLNRWGSITQLIQVENNQQKKRENSQKPVNFYATGRTGAGKTSLGNTLLGAGTGKLPMESHGHQDCASASSVQYFTLASNLRYLDLPGAGSNEEFENINRAALFIEQITDEDEETDPVKQFKIMNFSEYETRGVQEEVITVEAWQSQDNQKFCAADIILYVVAPHMMFIHNDKRYLRALLKSQTQRNQNEKIIFALNIHRTEDGQLKPTPQNIEDTKKTITKIYHEFYPNTTPPIVEIDFRRGTGINQITELICKILPSEKISNIIK</sequence>
<proteinExistence type="predicted"/>
<dbReference type="EMBL" id="PXOH01000024">
    <property type="protein sequence ID" value="PSF34927.1"/>
    <property type="molecule type" value="Genomic_DNA"/>
</dbReference>
<keyword evidence="3" id="KW-1185">Reference proteome</keyword>
<dbReference type="Proteomes" id="UP000239001">
    <property type="component" value="Unassembled WGS sequence"/>
</dbReference>
<dbReference type="Gene3D" id="3.40.50.300">
    <property type="entry name" value="P-loop containing nucleotide triphosphate hydrolases"/>
    <property type="match status" value="1"/>
</dbReference>
<dbReference type="SUPFAM" id="SSF52540">
    <property type="entry name" value="P-loop containing nucleoside triphosphate hydrolases"/>
    <property type="match status" value="1"/>
</dbReference>
<protein>
    <recommendedName>
        <fullName evidence="4">G domain-containing protein</fullName>
    </recommendedName>
</protein>
<organism evidence="2 3">
    <name type="scientific">Aphanothece hegewaldii CCALA 016</name>
    <dbReference type="NCBI Taxonomy" id="2107694"/>
    <lineage>
        <taxon>Bacteria</taxon>
        <taxon>Bacillati</taxon>
        <taxon>Cyanobacteriota</taxon>
        <taxon>Cyanophyceae</taxon>
        <taxon>Oscillatoriophycideae</taxon>
        <taxon>Chroococcales</taxon>
        <taxon>Aphanothecaceae</taxon>
        <taxon>Aphanothece</taxon>
    </lineage>
</organism>
<dbReference type="AlphaFoldDB" id="A0A2T1LU10"/>
<evidence type="ECO:0000313" key="2">
    <source>
        <dbReference type="EMBL" id="PSF34927.1"/>
    </source>
</evidence>
<evidence type="ECO:0000313" key="3">
    <source>
        <dbReference type="Proteomes" id="UP000239001"/>
    </source>
</evidence>
<dbReference type="InterPro" id="IPR027417">
    <property type="entry name" value="P-loop_NTPase"/>
</dbReference>
<evidence type="ECO:0000256" key="1">
    <source>
        <dbReference type="SAM" id="Coils"/>
    </source>
</evidence>
<reference evidence="2 3" key="1">
    <citation type="submission" date="2018-03" db="EMBL/GenBank/DDBJ databases">
        <title>The ancient ancestry and fast evolution of plastids.</title>
        <authorList>
            <person name="Moore K.R."/>
            <person name="Magnabosco C."/>
            <person name="Momper L."/>
            <person name="Gold D.A."/>
            <person name="Bosak T."/>
            <person name="Fournier G.P."/>
        </authorList>
    </citation>
    <scope>NUCLEOTIDE SEQUENCE [LARGE SCALE GENOMIC DNA]</scope>
    <source>
        <strain evidence="2 3">CCALA 016</strain>
    </source>
</reference>
<comment type="caution">
    <text evidence="2">The sequence shown here is derived from an EMBL/GenBank/DDBJ whole genome shotgun (WGS) entry which is preliminary data.</text>
</comment>
<name>A0A2T1LU10_9CHRO</name>
<feature type="coiled-coil region" evidence="1">
    <location>
        <begin position="18"/>
        <end position="90"/>
    </location>
</feature>
<evidence type="ECO:0008006" key="4">
    <source>
        <dbReference type="Google" id="ProtNLM"/>
    </source>
</evidence>
<keyword evidence="1" id="KW-0175">Coiled coil</keyword>
<dbReference type="OrthoDB" id="514207at2"/>